<dbReference type="InterPro" id="IPR003657">
    <property type="entry name" value="WRKY_dom"/>
</dbReference>
<dbReference type="FunFam" id="2.20.25.80:FF:000003">
    <property type="entry name" value="WRKY transcription factor 57"/>
    <property type="match status" value="1"/>
</dbReference>
<feature type="compositionally biased region" description="Basic residues" evidence="6">
    <location>
        <begin position="162"/>
        <end position="177"/>
    </location>
</feature>
<keyword evidence="3" id="KW-0238">DNA-binding</keyword>
<evidence type="ECO:0000259" key="7">
    <source>
        <dbReference type="PROSITE" id="PS50811"/>
    </source>
</evidence>
<keyword evidence="2" id="KW-0805">Transcription regulation</keyword>
<evidence type="ECO:0000256" key="4">
    <source>
        <dbReference type="ARBA" id="ARBA00023163"/>
    </source>
</evidence>
<feature type="compositionally biased region" description="Acidic residues" evidence="6">
    <location>
        <begin position="138"/>
        <end position="155"/>
    </location>
</feature>
<dbReference type="PANTHER" id="PTHR31221:SF366">
    <property type="entry name" value="OS05G0583000 PROTEIN"/>
    <property type="match status" value="1"/>
</dbReference>
<evidence type="ECO:0000256" key="6">
    <source>
        <dbReference type="SAM" id="MobiDB-lite"/>
    </source>
</evidence>
<feature type="region of interest" description="Disordered" evidence="6">
    <location>
        <begin position="97"/>
        <end position="180"/>
    </location>
</feature>
<dbReference type="PROSITE" id="PS50811">
    <property type="entry name" value="WRKY"/>
    <property type="match status" value="1"/>
</dbReference>
<evidence type="ECO:0000256" key="1">
    <source>
        <dbReference type="ARBA" id="ARBA00004123"/>
    </source>
</evidence>
<name>A0A8T0UT80_PANVG</name>
<accession>A0A8T0UT80</accession>
<dbReference type="SMART" id="SM00774">
    <property type="entry name" value="WRKY"/>
    <property type="match status" value="1"/>
</dbReference>
<dbReference type="GO" id="GO:0005634">
    <property type="term" value="C:nucleus"/>
    <property type="evidence" value="ECO:0007669"/>
    <property type="project" value="UniProtKB-SubCell"/>
</dbReference>
<feature type="domain" description="WRKY" evidence="7">
    <location>
        <begin position="186"/>
        <end position="251"/>
    </location>
</feature>
<keyword evidence="4" id="KW-0804">Transcription</keyword>
<organism evidence="8 9">
    <name type="scientific">Panicum virgatum</name>
    <name type="common">Blackwell switchgrass</name>
    <dbReference type="NCBI Taxonomy" id="38727"/>
    <lineage>
        <taxon>Eukaryota</taxon>
        <taxon>Viridiplantae</taxon>
        <taxon>Streptophyta</taxon>
        <taxon>Embryophyta</taxon>
        <taxon>Tracheophyta</taxon>
        <taxon>Spermatophyta</taxon>
        <taxon>Magnoliopsida</taxon>
        <taxon>Liliopsida</taxon>
        <taxon>Poales</taxon>
        <taxon>Poaceae</taxon>
        <taxon>PACMAD clade</taxon>
        <taxon>Panicoideae</taxon>
        <taxon>Panicodae</taxon>
        <taxon>Paniceae</taxon>
        <taxon>Panicinae</taxon>
        <taxon>Panicum</taxon>
        <taxon>Panicum sect. Hiantes</taxon>
    </lineage>
</organism>
<evidence type="ECO:0000256" key="2">
    <source>
        <dbReference type="ARBA" id="ARBA00023015"/>
    </source>
</evidence>
<sequence>MSAGAGAGGHGGGLYGDPAAAAAADHFAAFDHDDFFFQRSPCAGEGGGSGDGLTTSITDYLQGFLDPAGVGAHLDAPCRFGDAAVKQGMKKVTVQSVRPDGQAGAPVTPNSSVLSSSSCEAGGADEEPRRRSKAGRPEEEEEEEEEEEIDGDEGSAADRNCKRSKEKKARGEKRPRGPRVAFMTKSEVDHLVDGYRWRKYGQKAVKNSSYPRSYYRCTAARCGVKKRVERSHQDPSTVITTYEGQHTHPSPASLLIRGGGGGGAYAPPPPLAGLGFRPDLRAMIDNCPHATRMTTPGSLLLPPAAGGLLQPTPPRVLQEHRRSSSHLGGYGGVLDIIPSEPGSERA</sequence>
<dbReference type="InterPro" id="IPR044810">
    <property type="entry name" value="WRKY_plant"/>
</dbReference>
<comment type="subcellular location">
    <subcellularLocation>
        <location evidence="1">Nucleus</location>
    </subcellularLocation>
</comment>
<keyword evidence="5" id="KW-0539">Nucleus</keyword>
<dbReference type="AlphaFoldDB" id="A0A8T0UT80"/>
<dbReference type="GO" id="GO:0043565">
    <property type="term" value="F:sequence-specific DNA binding"/>
    <property type="evidence" value="ECO:0007669"/>
    <property type="project" value="InterPro"/>
</dbReference>
<feature type="region of interest" description="Disordered" evidence="6">
    <location>
        <begin position="321"/>
        <end position="346"/>
    </location>
</feature>
<evidence type="ECO:0000313" key="9">
    <source>
        <dbReference type="Proteomes" id="UP000823388"/>
    </source>
</evidence>
<dbReference type="EMBL" id="CM029041">
    <property type="protein sequence ID" value="KAG2625487.1"/>
    <property type="molecule type" value="Genomic_DNA"/>
</dbReference>
<keyword evidence="9" id="KW-1185">Reference proteome</keyword>
<dbReference type="InterPro" id="IPR036576">
    <property type="entry name" value="WRKY_dom_sf"/>
</dbReference>
<dbReference type="GO" id="GO:0003700">
    <property type="term" value="F:DNA-binding transcription factor activity"/>
    <property type="evidence" value="ECO:0007669"/>
    <property type="project" value="InterPro"/>
</dbReference>
<dbReference type="OrthoDB" id="693960at2759"/>
<comment type="caution">
    <text evidence="8">The sequence shown here is derived from an EMBL/GenBank/DDBJ whole genome shotgun (WGS) entry which is preliminary data.</text>
</comment>
<evidence type="ECO:0000313" key="8">
    <source>
        <dbReference type="EMBL" id="KAG2625487.1"/>
    </source>
</evidence>
<proteinExistence type="predicted"/>
<dbReference type="SUPFAM" id="SSF118290">
    <property type="entry name" value="WRKY DNA-binding domain"/>
    <property type="match status" value="1"/>
</dbReference>
<evidence type="ECO:0000256" key="5">
    <source>
        <dbReference type="ARBA" id="ARBA00023242"/>
    </source>
</evidence>
<dbReference type="PANTHER" id="PTHR31221">
    <property type="entry name" value="WRKY TRANSCRIPTION FACTOR PROTEIN 1-RELATED"/>
    <property type="match status" value="1"/>
</dbReference>
<gene>
    <name evidence="8" type="ORF">PVAP13_3KG206600</name>
</gene>
<protein>
    <recommendedName>
        <fullName evidence="7">WRKY domain-containing protein</fullName>
    </recommendedName>
</protein>
<evidence type="ECO:0000256" key="3">
    <source>
        <dbReference type="ARBA" id="ARBA00023125"/>
    </source>
</evidence>
<reference evidence="8" key="1">
    <citation type="submission" date="2020-05" db="EMBL/GenBank/DDBJ databases">
        <title>WGS assembly of Panicum virgatum.</title>
        <authorList>
            <person name="Lovell J.T."/>
            <person name="Jenkins J."/>
            <person name="Shu S."/>
            <person name="Juenger T.E."/>
            <person name="Schmutz J."/>
        </authorList>
    </citation>
    <scope>NUCLEOTIDE SEQUENCE</scope>
    <source>
        <strain evidence="8">AP13</strain>
    </source>
</reference>
<dbReference type="Pfam" id="PF03106">
    <property type="entry name" value="WRKY"/>
    <property type="match status" value="1"/>
</dbReference>
<dbReference type="Gene3D" id="2.20.25.80">
    <property type="entry name" value="WRKY domain"/>
    <property type="match status" value="1"/>
</dbReference>
<dbReference type="Proteomes" id="UP000823388">
    <property type="component" value="Chromosome 3K"/>
</dbReference>